<dbReference type="InterPro" id="IPR007863">
    <property type="entry name" value="Peptidase_M16_C"/>
</dbReference>
<comment type="caution">
    <text evidence="3">The sequence shown here is derived from an EMBL/GenBank/DDBJ whole genome shotgun (WGS) entry which is preliminary data.</text>
</comment>
<reference evidence="3 4" key="1">
    <citation type="journal article" date="2019" name="Nat. Microbiol.">
        <title>Mediterranean grassland soil C-N compound turnover is dependent on rainfall and depth, and is mediated by genomically divergent microorganisms.</title>
        <authorList>
            <person name="Diamond S."/>
            <person name="Andeer P.F."/>
            <person name="Li Z."/>
            <person name="Crits-Christoph A."/>
            <person name="Burstein D."/>
            <person name="Anantharaman K."/>
            <person name="Lane K.R."/>
            <person name="Thomas B.C."/>
            <person name="Pan C."/>
            <person name="Northen T.R."/>
            <person name="Banfield J.F."/>
        </authorList>
    </citation>
    <scope>NUCLEOTIDE SEQUENCE [LARGE SCALE GENOMIC DNA]</scope>
    <source>
        <strain evidence="3">WS_11</strain>
    </source>
</reference>
<dbReference type="SUPFAM" id="SSF63411">
    <property type="entry name" value="LuxS/MPP-like metallohydrolase"/>
    <property type="match status" value="1"/>
</dbReference>
<dbReference type="Gene3D" id="3.30.830.10">
    <property type="entry name" value="Metalloenzyme, LuxS/M16 peptidase-like"/>
    <property type="match status" value="1"/>
</dbReference>
<dbReference type="AlphaFoldDB" id="A0A538UAJ3"/>
<keyword evidence="1" id="KW-0732">Signal</keyword>
<feature type="chain" id="PRO_5022078073" evidence="1">
    <location>
        <begin position="29"/>
        <end position="458"/>
    </location>
</feature>
<evidence type="ECO:0000256" key="1">
    <source>
        <dbReference type="SAM" id="SignalP"/>
    </source>
</evidence>
<dbReference type="InterPro" id="IPR011249">
    <property type="entry name" value="Metalloenz_LuxS/M16"/>
</dbReference>
<sequence length="458" mass="50064">MIRRRARMTLALATVAALVGLAPVAARAGAPTDTLSDGTRAERWTLKNGLQVTVRNIPGCTGVAVVTAYRVGQNQDPPGHSGMADLLGEVQFTAATDGAPERSRAEMEGLRPLGWNTQVTPRFTLLSEIASAAQFPGALRQVADRMRGVTVTDSTLDRARRTVMRDLGRSYADPRELSLSAELRELAQGVDDQVVLDRLAGRTLGDLEPQDVRERLHRLYVPANAVLALAGDLSGVDVHALVGQLFEPIPGGVASPEPAEPPLKAVSRAVRRPDLRRPLGAVGIIAPAITDSLHPDFYLNALLIGKYCEQQWGPAPEPLATRFRYPLLADARLAQFFPPADPGETDPDQLGVAMQQAIEKLAVSIVDKETFDEQRINNQWIFGGPMTPSLMKRIRVHAGTLHTLASTMAVRALWGDEGFWARYLKRFMNPHITTGDKWADYFQSPDHIVRLLLTPARR</sequence>
<dbReference type="EMBL" id="VBPB01000088">
    <property type="protein sequence ID" value="TMQ72932.1"/>
    <property type="molecule type" value="Genomic_DNA"/>
</dbReference>
<proteinExistence type="predicted"/>
<organism evidence="3 4">
    <name type="scientific">Eiseniibacteriota bacterium</name>
    <dbReference type="NCBI Taxonomy" id="2212470"/>
    <lineage>
        <taxon>Bacteria</taxon>
        <taxon>Candidatus Eiseniibacteriota</taxon>
    </lineage>
</organism>
<feature type="signal peptide" evidence="1">
    <location>
        <begin position="1"/>
        <end position="28"/>
    </location>
</feature>
<evidence type="ECO:0000259" key="2">
    <source>
        <dbReference type="Pfam" id="PF05193"/>
    </source>
</evidence>
<dbReference type="Pfam" id="PF05193">
    <property type="entry name" value="Peptidase_M16_C"/>
    <property type="match status" value="1"/>
</dbReference>
<evidence type="ECO:0000313" key="3">
    <source>
        <dbReference type="EMBL" id="TMQ72932.1"/>
    </source>
</evidence>
<dbReference type="GO" id="GO:0046872">
    <property type="term" value="F:metal ion binding"/>
    <property type="evidence" value="ECO:0007669"/>
    <property type="project" value="InterPro"/>
</dbReference>
<feature type="domain" description="Peptidase M16 C-terminal" evidence="2">
    <location>
        <begin position="207"/>
        <end position="302"/>
    </location>
</feature>
<evidence type="ECO:0000313" key="4">
    <source>
        <dbReference type="Proteomes" id="UP000319771"/>
    </source>
</evidence>
<gene>
    <name evidence="3" type="ORF">E6K81_06105</name>
</gene>
<dbReference type="Proteomes" id="UP000319771">
    <property type="component" value="Unassembled WGS sequence"/>
</dbReference>
<accession>A0A538UAJ3</accession>
<name>A0A538UAJ3_UNCEI</name>
<protein>
    <submittedName>
        <fullName evidence="3">Insulinase family protein</fullName>
    </submittedName>
</protein>